<evidence type="ECO:0000313" key="6">
    <source>
        <dbReference type="EMBL" id="TYL55144.1"/>
    </source>
</evidence>
<sequence>MIVVVFNKPDFEYDVHSLLKEFFPQEDVQMYYSCSPDEVEGKNLACTHHEMTDDGVKEFADASQVFKIDYVGDEIAVDWTQNRASGNNSMTGEMQQADESDIKTAGKRICTKISVDSADRKETKNRLKLALYSMIEKGTGKSLPWGTLSGIRPTKIAMKCIEDGMSDKETYDYLKETYLASDEKIDLSIGIAKREKALLDRVDYDNGYSLYIGIPFCPSTCAYCSFTSYPLGVWKNRVDDYLDALEKEIDYTAQKFYHKKLNSIYIGGGTPTTLSPAQLDRLIRKIKCSFDLKDCLEFTVEAGRPDSITKEKLMALKKNGISRISVNPQTMKQQTLDIIGRHHTVDDTIQSFKLARELGFDNINMDLIMGLPEETLDDVRHTMELVKELAPDNVTIHSLAVKRAARLTIFKDRYSDMQMVNTQEHMDLCAAYCKQMGLEPYYLYRQKGMAGNMENVGYAAKGKAGVYNILIMEEKQTIVACGAGASTKRVWPVPNPDGTHRIDRCENVKDVGQYIARIEEMIERKQRLFEEK</sequence>
<proteinExistence type="predicted"/>
<dbReference type="AlphaFoldDB" id="A0A5S4V8X5"/>
<dbReference type="GO" id="GO:0051989">
    <property type="term" value="F:coproporphyrinogen dehydrogenase activity"/>
    <property type="evidence" value="ECO:0007669"/>
    <property type="project" value="UniProtKB-EC"/>
</dbReference>
<dbReference type="SFLD" id="SFLDS00029">
    <property type="entry name" value="Radical_SAM"/>
    <property type="match status" value="1"/>
</dbReference>
<keyword evidence="2" id="KW-0479">Metal-binding</keyword>
<keyword evidence="4" id="KW-0411">Iron-sulfur</keyword>
<dbReference type="PANTHER" id="PTHR13932:SF1">
    <property type="entry name" value="OXYGEN-INDEPENDENT COPROPORPHYRINOGEN-III OXIDASE-LIKE PROTEIN HEMZ"/>
    <property type="match status" value="1"/>
</dbReference>
<dbReference type="Proteomes" id="UP000324325">
    <property type="component" value="Unassembled WGS sequence"/>
</dbReference>
<evidence type="ECO:0000313" key="7">
    <source>
        <dbReference type="Proteomes" id="UP000324325"/>
    </source>
</evidence>
<dbReference type="RefSeq" id="WP_148885678.1">
    <property type="nucleotide sequence ID" value="NZ_VSTG01000033.1"/>
</dbReference>
<dbReference type="SUPFAM" id="SSF102114">
    <property type="entry name" value="Radical SAM enzymes"/>
    <property type="match status" value="1"/>
</dbReference>
<dbReference type="EC" id="1.3.98.3" evidence="6"/>
<dbReference type="PROSITE" id="PS51918">
    <property type="entry name" value="RADICAL_SAM"/>
    <property type="match status" value="1"/>
</dbReference>
<evidence type="ECO:0000256" key="2">
    <source>
        <dbReference type="ARBA" id="ARBA00022723"/>
    </source>
</evidence>
<keyword evidence="1" id="KW-0949">S-adenosyl-L-methionine</keyword>
<evidence type="ECO:0000256" key="3">
    <source>
        <dbReference type="ARBA" id="ARBA00023004"/>
    </source>
</evidence>
<dbReference type="EMBL" id="VSTG01000033">
    <property type="protein sequence ID" value="TYL55144.1"/>
    <property type="molecule type" value="Genomic_DNA"/>
</dbReference>
<dbReference type="GO" id="GO:0046872">
    <property type="term" value="F:metal ion binding"/>
    <property type="evidence" value="ECO:0007669"/>
    <property type="project" value="UniProtKB-KW"/>
</dbReference>
<organism evidence="6 7">
    <name type="scientific">Agathobacter rectalis</name>
    <dbReference type="NCBI Taxonomy" id="39491"/>
    <lineage>
        <taxon>Bacteria</taxon>
        <taxon>Bacillati</taxon>
        <taxon>Bacillota</taxon>
        <taxon>Clostridia</taxon>
        <taxon>Lachnospirales</taxon>
        <taxon>Lachnospiraceae</taxon>
        <taxon>Agathobacter</taxon>
    </lineage>
</organism>
<name>A0A5S4V8X5_9FIRM</name>
<feature type="domain" description="Radical SAM core" evidence="5">
    <location>
        <begin position="202"/>
        <end position="439"/>
    </location>
</feature>
<dbReference type="SFLD" id="SFLDG01065">
    <property type="entry name" value="anaerobic_coproporphyrinogen-I"/>
    <property type="match status" value="1"/>
</dbReference>
<dbReference type="SFLD" id="SFLDG01082">
    <property type="entry name" value="B12-binding_domain_containing"/>
    <property type="match status" value="1"/>
</dbReference>
<keyword evidence="3" id="KW-0408">Iron</keyword>
<dbReference type="InterPro" id="IPR058240">
    <property type="entry name" value="rSAM_sf"/>
</dbReference>
<dbReference type="Pfam" id="PF04055">
    <property type="entry name" value="Radical_SAM"/>
    <property type="match status" value="1"/>
</dbReference>
<comment type="caution">
    <text evidence="6">The sequence shown here is derived from an EMBL/GenBank/DDBJ whole genome shotgun (WGS) entry which is preliminary data.</text>
</comment>
<dbReference type="GO" id="GO:0006779">
    <property type="term" value="P:porphyrin-containing compound biosynthetic process"/>
    <property type="evidence" value="ECO:0007669"/>
    <property type="project" value="TreeGrafter"/>
</dbReference>
<dbReference type="InterPro" id="IPR013785">
    <property type="entry name" value="Aldolase_TIM"/>
</dbReference>
<protein>
    <submittedName>
        <fullName evidence="6">Coproporphyrinogen dehydrogenase HemZ</fullName>
        <ecNumber evidence="6">1.3.98.3</ecNumber>
    </submittedName>
</protein>
<dbReference type="SFLD" id="SFLDF00310">
    <property type="entry name" value="oxygen-independent_coproporphy"/>
    <property type="match status" value="1"/>
</dbReference>
<accession>A0A5S4V8X5</accession>
<evidence type="ECO:0000256" key="1">
    <source>
        <dbReference type="ARBA" id="ARBA00022691"/>
    </source>
</evidence>
<dbReference type="InterPro" id="IPR023995">
    <property type="entry name" value="HemZ"/>
</dbReference>
<dbReference type="InterPro" id="IPR034505">
    <property type="entry name" value="Coproporphyrinogen-III_oxidase"/>
</dbReference>
<dbReference type="InterPro" id="IPR006638">
    <property type="entry name" value="Elp3/MiaA/NifB-like_rSAM"/>
</dbReference>
<dbReference type="Gene3D" id="3.20.20.70">
    <property type="entry name" value="Aldolase class I"/>
    <property type="match status" value="1"/>
</dbReference>
<dbReference type="InterPro" id="IPR007197">
    <property type="entry name" value="rSAM"/>
</dbReference>
<gene>
    <name evidence="6" type="primary">hemZ</name>
    <name evidence="6" type="ORF">FYL37_15130</name>
</gene>
<dbReference type="PANTHER" id="PTHR13932">
    <property type="entry name" value="COPROPORPHYRINIGEN III OXIDASE"/>
    <property type="match status" value="1"/>
</dbReference>
<reference evidence="6 7" key="1">
    <citation type="submission" date="2019-08" db="EMBL/GenBank/DDBJ databases">
        <authorList>
            <person name="Duncan S."/>
            <person name="Walker A."/>
        </authorList>
    </citation>
    <scope>NUCLEOTIDE SEQUENCE [LARGE SCALE GENOMIC DNA]</scope>
    <source>
        <strain evidence="6 7">L2-21</strain>
    </source>
</reference>
<dbReference type="GO" id="GO:0005737">
    <property type="term" value="C:cytoplasm"/>
    <property type="evidence" value="ECO:0007669"/>
    <property type="project" value="TreeGrafter"/>
</dbReference>
<evidence type="ECO:0000256" key="4">
    <source>
        <dbReference type="ARBA" id="ARBA00023014"/>
    </source>
</evidence>
<dbReference type="NCBIfam" id="TIGR03994">
    <property type="entry name" value="rSAM_HemZ"/>
    <property type="match status" value="1"/>
</dbReference>
<dbReference type="GO" id="GO:0051539">
    <property type="term" value="F:4 iron, 4 sulfur cluster binding"/>
    <property type="evidence" value="ECO:0007669"/>
    <property type="project" value="TreeGrafter"/>
</dbReference>
<dbReference type="SMART" id="SM00729">
    <property type="entry name" value="Elp3"/>
    <property type="match status" value="1"/>
</dbReference>
<evidence type="ECO:0000259" key="5">
    <source>
        <dbReference type="PROSITE" id="PS51918"/>
    </source>
</evidence>
<keyword evidence="6" id="KW-0560">Oxidoreductase</keyword>
<reference evidence="6 7" key="2">
    <citation type="submission" date="2019-09" db="EMBL/GenBank/DDBJ databases">
        <title>Strain-level analysis of Eubacterium rectale using genomes from metagenomes.</title>
        <authorList>
            <person name="Karcher N."/>
            <person name="Segata N."/>
        </authorList>
    </citation>
    <scope>NUCLEOTIDE SEQUENCE [LARGE SCALE GENOMIC DNA]</scope>
    <source>
        <strain evidence="6 7">L2-21</strain>
    </source>
</reference>
<dbReference type="CDD" id="cd01335">
    <property type="entry name" value="Radical_SAM"/>
    <property type="match status" value="1"/>
</dbReference>